<dbReference type="EC" id="4.2.1.126" evidence="3"/>
<dbReference type="RefSeq" id="WP_191311812.1">
    <property type="nucleotide sequence ID" value="NZ_BNCL01000016.1"/>
</dbReference>
<dbReference type="PANTHER" id="PTHR10088:SF4">
    <property type="entry name" value="GLUCOKINASE REGULATORY PROTEIN"/>
    <property type="match status" value="1"/>
</dbReference>
<feature type="domain" description="SIS" evidence="2">
    <location>
        <begin position="53"/>
        <end position="216"/>
    </location>
</feature>
<accession>A0ABS1SCB3</accession>
<dbReference type="Proteomes" id="UP000644749">
    <property type="component" value="Unassembled WGS sequence"/>
</dbReference>
<sequence>MDPRPTEQRHPLAQGLHLRPAAQIGALFVQAQTDAIASLPAALPAVEAAAQAAAAALRRGGRLGYAGAGSSGLMALADALELAGTFGIPPDRTPVLFAGGASALLQMRGDVEDDAEAAAEDFKRSGLSRGDVLVVVSASGSTPYALTVAQAARAAGVTVVGTANVASSPLLDLADIAVHLATPPELVAGSTRLGAATAQKAALNLMSVLLGIDLGHVHDGFMVNVQADNAKLVGRAARIVAGVAGVDDATAKTALAQTGGAVKPAILVAQGRTPDDAEQALRQSGGHLAPLLAAEQ</sequence>
<dbReference type="GO" id="GO:0016829">
    <property type="term" value="F:lyase activity"/>
    <property type="evidence" value="ECO:0007669"/>
    <property type="project" value="UniProtKB-KW"/>
</dbReference>
<dbReference type="Gene3D" id="1.10.8.1080">
    <property type="match status" value="1"/>
</dbReference>
<keyword evidence="1" id="KW-0119">Carbohydrate metabolism</keyword>
<evidence type="ECO:0000259" key="2">
    <source>
        <dbReference type="PROSITE" id="PS51464"/>
    </source>
</evidence>
<dbReference type="Gene3D" id="3.40.50.10490">
    <property type="entry name" value="Glucose-6-phosphate isomerase like protein, domain 1"/>
    <property type="match status" value="1"/>
</dbReference>
<evidence type="ECO:0000313" key="4">
    <source>
        <dbReference type="Proteomes" id="UP000644749"/>
    </source>
</evidence>
<dbReference type="PROSITE" id="PS51464">
    <property type="entry name" value="SIS"/>
    <property type="match status" value="1"/>
</dbReference>
<keyword evidence="3" id="KW-0456">Lyase</keyword>
<dbReference type="PANTHER" id="PTHR10088">
    <property type="entry name" value="GLUCOKINASE REGULATORY PROTEIN"/>
    <property type="match status" value="1"/>
</dbReference>
<dbReference type="NCBIfam" id="NF003915">
    <property type="entry name" value="PRK05441.1"/>
    <property type="match status" value="1"/>
</dbReference>
<dbReference type="InterPro" id="IPR046348">
    <property type="entry name" value="SIS_dom_sf"/>
</dbReference>
<organism evidence="3 4">
    <name type="scientific">Paracoccus aerius</name>
    <dbReference type="NCBI Taxonomy" id="1915382"/>
    <lineage>
        <taxon>Bacteria</taxon>
        <taxon>Pseudomonadati</taxon>
        <taxon>Pseudomonadota</taxon>
        <taxon>Alphaproteobacteria</taxon>
        <taxon>Rhodobacterales</taxon>
        <taxon>Paracoccaceae</taxon>
        <taxon>Paracoccus</taxon>
    </lineage>
</organism>
<proteinExistence type="predicted"/>
<name>A0ABS1SCB3_9RHOB</name>
<dbReference type="InterPro" id="IPR040190">
    <property type="entry name" value="MURQ/GCKR"/>
</dbReference>
<dbReference type="EMBL" id="JAESHT010000018">
    <property type="protein sequence ID" value="MBL3675146.1"/>
    <property type="molecule type" value="Genomic_DNA"/>
</dbReference>
<dbReference type="Pfam" id="PF13580">
    <property type="entry name" value="SIS_2"/>
    <property type="match status" value="1"/>
</dbReference>
<gene>
    <name evidence="3" type="ORF">JL111_16840</name>
</gene>
<protein>
    <submittedName>
        <fullName evidence="3">N-acetylmuramic acid 6-phosphate etherase</fullName>
        <ecNumber evidence="3">4.2.1.126</ecNumber>
    </submittedName>
</protein>
<evidence type="ECO:0000256" key="1">
    <source>
        <dbReference type="ARBA" id="ARBA00023277"/>
    </source>
</evidence>
<evidence type="ECO:0000313" key="3">
    <source>
        <dbReference type="EMBL" id="MBL3675146.1"/>
    </source>
</evidence>
<dbReference type="InterPro" id="IPR001347">
    <property type="entry name" value="SIS_dom"/>
</dbReference>
<reference evidence="3 4" key="1">
    <citation type="submission" date="2021-01" db="EMBL/GenBank/DDBJ databases">
        <title>011410 draft genome.</title>
        <authorList>
            <person name="Lang L."/>
        </authorList>
    </citation>
    <scope>NUCLEOTIDE SEQUENCE [LARGE SCALE GENOMIC DNA]</scope>
    <source>
        <strain evidence="3 4">KCTC 42845</strain>
    </source>
</reference>
<dbReference type="SUPFAM" id="SSF53697">
    <property type="entry name" value="SIS domain"/>
    <property type="match status" value="1"/>
</dbReference>
<keyword evidence="4" id="KW-1185">Reference proteome</keyword>
<comment type="caution">
    <text evidence="3">The sequence shown here is derived from an EMBL/GenBank/DDBJ whole genome shotgun (WGS) entry which is preliminary data.</text>
</comment>